<feature type="chain" id="PRO_5022717868" evidence="8">
    <location>
        <begin position="29"/>
        <end position="529"/>
    </location>
</feature>
<evidence type="ECO:0000313" key="11">
    <source>
        <dbReference type="Proteomes" id="UP000318478"/>
    </source>
</evidence>
<dbReference type="GO" id="GO:0046556">
    <property type="term" value="F:alpha-L-arabinofuranosidase activity"/>
    <property type="evidence" value="ECO:0007669"/>
    <property type="project" value="UniProtKB-EC"/>
</dbReference>
<dbReference type="EMBL" id="SJPO01000002">
    <property type="protein sequence ID" value="TWT78205.1"/>
    <property type="molecule type" value="Genomic_DNA"/>
</dbReference>
<dbReference type="Gene3D" id="2.60.120.560">
    <property type="entry name" value="Exo-inulinase, domain 1"/>
    <property type="match status" value="1"/>
</dbReference>
<keyword evidence="11" id="KW-1185">Reference proteome</keyword>
<reference evidence="10 11" key="1">
    <citation type="submission" date="2019-02" db="EMBL/GenBank/DDBJ databases">
        <title>Deep-cultivation of Planctomycetes and their phenomic and genomic characterization uncovers novel biology.</title>
        <authorList>
            <person name="Wiegand S."/>
            <person name="Jogler M."/>
            <person name="Boedeker C."/>
            <person name="Pinto D."/>
            <person name="Vollmers J."/>
            <person name="Rivas-Marin E."/>
            <person name="Kohn T."/>
            <person name="Peeters S.H."/>
            <person name="Heuer A."/>
            <person name="Rast P."/>
            <person name="Oberbeckmann S."/>
            <person name="Bunk B."/>
            <person name="Jeske O."/>
            <person name="Meyerdierks A."/>
            <person name="Storesund J.E."/>
            <person name="Kallscheuer N."/>
            <person name="Luecker S."/>
            <person name="Lage O.M."/>
            <person name="Pohl T."/>
            <person name="Merkel B.J."/>
            <person name="Hornburger P."/>
            <person name="Mueller R.-W."/>
            <person name="Bruemmer F."/>
            <person name="Labrenz M."/>
            <person name="Spormann A.M."/>
            <person name="Op Den Camp H."/>
            <person name="Overmann J."/>
            <person name="Amann R."/>
            <person name="Jetten M.S.M."/>
            <person name="Mascher T."/>
            <person name="Medema M.H."/>
            <person name="Devos D.P."/>
            <person name="Kaster A.-K."/>
            <person name="Ovreas L."/>
            <person name="Rohde M."/>
            <person name="Galperin M.Y."/>
            <person name="Jogler C."/>
        </authorList>
    </citation>
    <scope>NUCLEOTIDE SEQUENCE [LARGE SCALE GENOMIC DNA]</scope>
    <source>
        <strain evidence="10 11">Pla123a</strain>
    </source>
</reference>
<keyword evidence="4 7" id="KW-0326">Glycosidase</keyword>
<proteinExistence type="inferred from homology"/>
<dbReference type="InterPro" id="IPR006710">
    <property type="entry name" value="Glyco_hydro_43"/>
</dbReference>
<evidence type="ECO:0000256" key="8">
    <source>
        <dbReference type="SAM" id="SignalP"/>
    </source>
</evidence>
<organism evidence="10 11">
    <name type="scientific">Posidoniimonas polymericola</name>
    <dbReference type="NCBI Taxonomy" id="2528002"/>
    <lineage>
        <taxon>Bacteria</taxon>
        <taxon>Pseudomonadati</taxon>
        <taxon>Planctomycetota</taxon>
        <taxon>Planctomycetia</taxon>
        <taxon>Pirellulales</taxon>
        <taxon>Lacipirellulaceae</taxon>
        <taxon>Posidoniimonas</taxon>
    </lineage>
</organism>
<comment type="similarity">
    <text evidence="1 7">Belongs to the glycosyl hydrolase 43 family.</text>
</comment>
<dbReference type="CDD" id="cd18820">
    <property type="entry name" value="GH43_LbAraf43-like"/>
    <property type="match status" value="1"/>
</dbReference>
<feature type="active site" description="Proton donor" evidence="5">
    <location>
        <position position="217"/>
    </location>
</feature>
<evidence type="ECO:0000256" key="1">
    <source>
        <dbReference type="ARBA" id="ARBA00009865"/>
    </source>
</evidence>
<evidence type="ECO:0000256" key="7">
    <source>
        <dbReference type="RuleBase" id="RU361187"/>
    </source>
</evidence>
<evidence type="ECO:0000256" key="4">
    <source>
        <dbReference type="ARBA" id="ARBA00023295"/>
    </source>
</evidence>
<evidence type="ECO:0000313" key="10">
    <source>
        <dbReference type="EMBL" id="TWT78205.1"/>
    </source>
</evidence>
<sequence precursor="true">MESATVTRVLSPALLALALLLGAAAAPAADGPTYANPIYGGQDPYVLLHDGVYYIAASAPGDSAIVVFKSDKLTDPGVSRTVYVPPATGPYSKQLWAPEIHRIDGQWYIYTCADDGDNANHRLIVLKADTDDPLGSYSMAAELQTPGWAIDESVFRAADGKLYCVWSGWPVDTVPDSTQHLFISRMASPTELAGPAVDISGKMHEWETRGRPDGLNEGPQPLLRDGRVFIVYACSGSWTADYALGVMECTDGDLLNPDSWVKQPKPAFSRTDHVYGPGHGCLTKSPDGAEDWLVYHSSIDPEGSWNRSVSIQRFTWTADGAPNFGRPAPWGTVLPAPSGEPANKLISEPGGELAETFDNLDRWEPICFFRRTSVRVRDGALQVRGTLDPRYGDKLVLRDRDYADFEAEVEVNRRRGDGAAGLLFRISNAAVGVNRYHGYTAQWTADNRVQLVRSNGDELTVLAEADLPGRPNRPLHLRVVAQGDRLSVYLDGARKPLIEAQDETYFTGAVGLLSGGVNSTFDNFQVRPL</sequence>
<dbReference type="InterPro" id="IPR010496">
    <property type="entry name" value="AL/BT2_dom"/>
</dbReference>
<dbReference type="PANTHER" id="PTHR43817">
    <property type="entry name" value="GLYCOSYL HYDROLASE"/>
    <property type="match status" value="1"/>
</dbReference>
<dbReference type="PANTHER" id="PTHR43817:SF1">
    <property type="entry name" value="HYDROLASE, FAMILY 43, PUTATIVE (AFU_ORTHOLOGUE AFUA_3G01660)-RELATED"/>
    <property type="match status" value="1"/>
</dbReference>
<dbReference type="Proteomes" id="UP000318478">
    <property type="component" value="Unassembled WGS sequence"/>
</dbReference>
<protein>
    <submittedName>
        <fullName evidence="10">Extracellular exo-alpha-(1-&gt;5)-L-arabinofuranosidase</fullName>
        <ecNumber evidence="10">3.2.1.55</ecNumber>
    </submittedName>
</protein>
<dbReference type="Pfam" id="PF06439">
    <property type="entry name" value="3keto-disac_hyd"/>
    <property type="match status" value="1"/>
</dbReference>
<dbReference type="AlphaFoldDB" id="A0A5C5YTB5"/>
<evidence type="ECO:0000259" key="9">
    <source>
        <dbReference type="Pfam" id="PF06439"/>
    </source>
</evidence>
<dbReference type="SUPFAM" id="SSF75005">
    <property type="entry name" value="Arabinanase/levansucrase/invertase"/>
    <property type="match status" value="1"/>
</dbReference>
<feature type="active site" description="Proton acceptor" evidence="5">
    <location>
        <position position="43"/>
    </location>
</feature>
<dbReference type="EC" id="3.2.1.55" evidence="10"/>
<feature type="site" description="Important for catalytic activity, responsible for pKa modulation of the active site Glu and correct orientation of both the proton donor and substrate" evidence="6">
    <location>
        <position position="151"/>
    </location>
</feature>
<evidence type="ECO:0000256" key="2">
    <source>
        <dbReference type="ARBA" id="ARBA00022729"/>
    </source>
</evidence>
<keyword evidence="3 7" id="KW-0378">Hydrolase</keyword>
<evidence type="ECO:0000256" key="6">
    <source>
        <dbReference type="PIRSR" id="PIRSR606710-2"/>
    </source>
</evidence>
<accession>A0A5C5YTB5</accession>
<name>A0A5C5YTB5_9BACT</name>
<keyword evidence="2 8" id="KW-0732">Signal</keyword>
<feature type="domain" description="3-keto-alpha-glucoside-1,2-lyase/3-keto-2-hydroxy-glucal hydratase" evidence="9">
    <location>
        <begin position="357"/>
        <end position="527"/>
    </location>
</feature>
<evidence type="ECO:0000256" key="3">
    <source>
        <dbReference type="ARBA" id="ARBA00022801"/>
    </source>
</evidence>
<gene>
    <name evidence="10" type="ORF">Pla123a_09950</name>
</gene>
<dbReference type="InterPro" id="IPR023296">
    <property type="entry name" value="Glyco_hydro_beta-prop_sf"/>
</dbReference>
<dbReference type="GO" id="GO:0005975">
    <property type="term" value="P:carbohydrate metabolic process"/>
    <property type="evidence" value="ECO:0007669"/>
    <property type="project" value="InterPro"/>
</dbReference>
<dbReference type="Gene3D" id="2.115.10.20">
    <property type="entry name" value="Glycosyl hydrolase domain, family 43"/>
    <property type="match status" value="1"/>
</dbReference>
<comment type="caution">
    <text evidence="10">The sequence shown here is derived from an EMBL/GenBank/DDBJ whole genome shotgun (WGS) entry which is preliminary data.</text>
</comment>
<evidence type="ECO:0000256" key="5">
    <source>
        <dbReference type="PIRSR" id="PIRSR606710-1"/>
    </source>
</evidence>
<feature type="signal peptide" evidence="8">
    <location>
        <begin position="1"/>
        <end position="28"/>
    </location>
</feature>
<dbReference type="Pfam" id="PF04616">
    <property type="entry name" value="Glyco_hydro_43"/>
    <property type="match status" value="1"/>
</dbReference>